<dbReference type="EMBL" id="JAPNTZ010000023">
    <property type="protein sequence ID" value="MCY1145016.1"/>
    <property type="molecule type" value="Genomic_DNA"/>
</dbReference>
<keyword evidence="1 3" id="KW-0853">WD repeat</keyword>
<keyword evidence="5" id="KW-1185">Reference proteome</keyword>
<feature type="repeat" description="WD" evidence="3">
    <location>
        <begin position="696"/>
        <end position="727"/>
    </location>
</feature>
<dbReference type="InterPro" id="IPR020472">
    <property type="entry name" value="WD40_PAC1"/>
</dbReference>
<dbReference type="InterPro" id="IPR001680">
    <property type="entry name" value="WD40_rpt"/>
</dbReference>
<proteinExistence type="predicted"/>
<keyword evidence="2" id="KW-0677">Repeat</keyword>
<protein>
    <submittedName>
        <fullName evidence="4">WD40 repeat domain-containing protein</fullName>
    </submittedName>
</protein>
<name>A0ABT4BEQ3_9ACTN</name>
<evidence type="ECO:0000313" key="4">
    <source>
        <dbReference type="EMBL" id="MCY1145016.1"/>
    </source>
</evidence>
<dbReference type="PANTHER" id="PTHR19848">
    <property type="entry name" value="WD40 REPEAT PROTEIN"/>
    <property type="match status" value="1"/>
</dbReference>
<dbReference type="Gene3D" id="2.130.10.10">
    <property type="entry name" value="YVTN repeat-like/Quinoprotein amine dehydrogenase"/>
    <property type="match status" value="5"/>
</dbReference>
<dbReference type="RefSeq" id="WP_267569607.1">
    <property type="nucleotide sequence ID" value="NZ_JAPNTZ010000023.1"/>
</dbReference>
<accession>A0ABT4BEQ3</accession>
<evidence type="ECO:0000256" key="1">
    <source>
        <dbReference type="ARBA" id="ARBA00022574"/>
    </source>
</evidence>
<gene>
    <name evidence="4" type="ORF">OWR29_44055</name>
</gene>
<evidence type="ECO:0000313" key="5">
    <source>
        <dbReference type="Proteomes" id="UP001151002"/>
    </source>
</evidence>
<comment type="caution">
    <text evidence="4">The sequence shown here is derived from an EMBL/GenBank/DDBJ whole genome shotgun (WGS) entry which is preliminary data.</text>
</comment>
<dbReference type="PROSITE" id="PS50294">
    <property type="entry name" value="WD_REPEATS_REGION"/>
    <property type="match status" value="3"/>
</dbReference>
<dbReference type="PROSITE" id="PS00678">
    <property type="entry name" value="WD_REPEATS_1"/>
    <property type="match status" value="2"/>
</dbReference>
<evidence type="ECO:0000256" key="2">
    <source>
        <dbReference type="ARBA" id="ARBA00022737"/>
    </source>
</evidence>
<feature type="repeat" description="WD" evidence="3">
    <location>
        <begin position="400"/>
        <end position="431"/>
    </location>
</feature>
<dbReference type="InterPro" id="IPR019775">
    <property type="entry name" value="WD40_repeat_CS"/>
</dbReference>
<dbReference type="Proteomes" id="UP001151002">
    <property type="component" value="Unassembled WGS sequence"/>
</dbReference>
<evidence type="ECO:0000256" key="3">
    <source>
        <dbReference type="PROSITE-ProRule" id="PRU00221"/>
    </source>
</evidence>
<dbReference type="PANTHER" id="PTHR19848:SF8">
    <property type="entry name" value="F-BOX AND WD REPEAT DOMAIN CONTAINING 7"/>
    <property type="match status" value="1"/>
</dbReference>
<organism evidence="4 5">
    <name type="scientific">Paractinoplanes pyxinae</name>
    <dbReference type="NCBI Taxonomy" id="2997416"/>
    <lineage>
        <taxon>Bacteria</taxon>
        <taxon>Bacillati</taxon>
        <taxon>Actinomycetota</taxon>
        <taxon>Actinomycetes</taxon>
        <taxon>Micromonosporales</taxon>
        <taxon>Micromonosporaceae</taxon>
        <taxon>Paractinoplanes</taxon>
    </lineage>
</organism>
<dbReference type="PRINTS" id="PR00320">
    <property type="entry name" value="GPROTEINBRPT"/>
</dbReference>
<dbReference type="InterPro" id="IPR011047">
    <property type="entry name" value="Quinoprotein_ADH-like_sf"/>
</dbReference>
<sequence length="769" mass="81914">MTGKLQHIGAAAVEADLRFAAGSDPHRELATVVQQNAHVLGAMDVPGALAATFASRIPLGRGLDGVRDGLLAGVEGPHLRPVTALPDLPHPALIRVIPAVTTEPVVAVAPDGRWIACTSADASVRLQGPLSGAGGLTLIGQSSPVRSLISSPDGRWLAGGCVDGTATVWNTTSGERLHILGGAGGPVEALAAAADGTWLAASSSETRTVVLWDTVTGRTRWKHTLPAPARHVRRRSERTRSDDFAVDRRGRWIALLTSDALVHVWDVETGRPEHVEIPDRPWIESLAMPADADWLATADVSGFVQIRDSADWSERFELAVTPGASRLLAAAPDGSWLACAGDNRSVWVWDIVARRAATRLPSNGIVRVLLVPPTGEWLGVVVGETITVWDTSDWTCRTTLTGHAAAVSVAVTAGDGSWLATAASGRALRIWRSTADTTSGAPTGHSAAVDALAVSPGGDVLASGSRDRTTRIWDLASGRPARLVNNASAVRLVTLTEKWNASACSDGSIRVWSADFEHDRVLDGGPPRAHTLALDPAGRWLAVIGDSLKAYVLDRPNWRAHAWMPGQDVEPGIAAMSPDGDWLALARHAGVLSVWDFRDRQPRLQHSFVADRGGILALALAPDARWLAVLGREKDLQLWDPTDWTRLAGFGTGPPTLLRRRTRLVVAPDGSWLAASDGDYWIQLWDAASGARRHALEGHWGSVTDLAVTPDGLLCSVGDDCTLRIWDPMGARQLAAIRVEHPLTHVVAAGNRIVIAGDRFVYFFELAGG</sequence>
<dbReference type="SMART" id="SM00320">
    <property type="entry name" value="WD40"/>
    <property type="match status" value="13"/>
</dbReference>
<dbReference type="InterPro" id="IPR036322">
    <property type="entry name" value="WD40_repeat_dom_sf"/>
</dbReference>
<dbReference type="SUPFAM" id="SSF50978">
    <property type="entry name" value="WD40 repeat-like"/>
    <property type="match status" value="1"/>
</dbReference>
<dbReference type="PROSITE" id="PS50082">
    <property type="entry name" value="WD_REPEATS_2"/>
    <property type="match status" value="4"/>
</dbReference>
<feature type="repeat" description="WD" evidence="3">
    <location>
        <begin position="138"/>
        <end position="179"/>
    </location>
</feature>
<feature type="repeat" description="WD" evidence="3">
    <location>
        <begin position="442"/>
        <end position="483"/>
    </location>
</feature>
<dbReference type="SUPFAM" id="SSF50998">
    <property type="entry name" value="Quinoprotein alcohol dehydrogenase-like"/>
    <property type="match status" value="1"/>
</dbReference>
<dbReference type="InterPro" id="IPR015943">
    <property type="entry name" value="WD40/YVTN_repeat-like_dom_sf"/>
</dbReference>
<dbReference type="Pfam" id="PF00400">
    <property type="entry name" value="WD40"/>
    <property type="match status" value="7"/>
</dbReference>
<reference evidence="4" key="1">
    <citation type="submission" date="2022-11" db="EMBL/GenBank/DDBJ databases">
        <authorList>
            <person name="Somphong A."/>
            <person name="Phongsopitanun W."/>
        </authorList>
    </citation>
    <scope>NUCLEOTIDE SEQUENCE</scope>
    <source>
        <strain evidence="4">Pm04-4</strain>
    </source>
</reference>